<keyword evidence="2" id="KW-1185">Reference proteome</keyword>
<accession>A0A9X4RN34</accession>
<proteinExistence type="predicted"/>
<reference evidence="1" key="1">
    <citation type="journal article" date="2022" name="bioRxiv">
        <title>Thiovibrio frasassiensisgen. nov., sp. nov., an autotrophic, elemental sulfur disproportionating bacterium isolated from sulfidic karst sediment, and proposal of Thiovibrionaceae fam. nov.</title>
        <authorList>
            <person name="Aronson H."/>
            <person name="Thomas C."/>
            <person name="Bhattacharyya M."/>
            <person name="Eckstein S."/>
            <person name="Jensen S."/>
            <person name="Barco R."/>
            <person name="Macalady J."/>
            <person name="Amend J."/>
        </authorList>
    </citation>
    <scope>NUCLEOTIDE SEQUENCE</scope>
    <source>
        <strain evidence="1">RS19-109</strain>
    </source>
</reference>
<dbReference type="AlphaFoldDB" id="A0A9X4RN34"/>
<dbReference type="RefSeq" id="WP_307633792.1">
    <property type="nucleotide sequence ID" value="NZ_JAPHEH010000001.1"/>
</dbReference>
<organism evidence="1 2">
    <name type="scientific">Thiovibrio frasassiensis</name>
    <dbReference type="NCBI Taxonomy" id="2984131"/>
    <lineage>
        <taxon>Bacteria</taxon>
        <taxon>Pseudomonadati</taxon>
        <taxon>Thermodesulfobacteriota</taxon>
        <taxon>Desulfobulbia</taxon>
        <taxon>Desulfobulbales</taxon>
        <taxon>Thiovibrionaceae</taxon>
        <taxon>Thiovibrio</taxon>
    </lineage>
</organism>
<dbReference type="Proteomes" id="UP001154240">
    <property type="component" value="Unassembled WGS sequence"/>
</dbReference>
<gene>
    <name evidence="1" type="ORF">OLX77_11750</name>
</gene>
<evidence type="ECO:0000313" key="2">
    <source>
        <dbReference type="Proteomes" id="UP001154240"/>
    </source>
</evidence>
<evidence type="ECO:0000313" key="1">
    <source>
        <dbReference type="EMBL" id="MDG4476828.1"/>
    </source>
</evidence>
<comment type="caution">
    <text evidence="1">The sequence shown here is derived from an EMBL/GenBank/DDBJ whole genome shotgun (WGS) entry which is preliminary data.</text>
</comment>
<reference evidence="1" key="2">
    <citation type="submission" date="2022-10" db="EMBL/GenBank/DDBJ databases">
        <authorList>
            <person name="Aronson H.S."/>
        </authorList>
    </citation>
    <scope>NUCLEOTIDE SEQUENCE</scope>
    <source>
        <strain evidence="1">RS19-109</strain>
    </source>
</reference>
<name>A0A9X4RN34_9BACT</name>
<sequence length="311" mass="35890">MDELKKRIFSSGAFRSFLKERDASVIFRNYGWKAQHGVYYQDVDSGKHREIDVLASQIWTKKTKFGTQYARLRVPVEVKTMKEYHIIVSPTTGEEWSSSYRNNICLAESGNEYVRLRKDLQASGLQEGAVDSLIAGMHEFAWPKDRARLHSLMLAPPKELVFTSFRETNIGGEKELENSVFWRASQNLNSAVKSIAESIYQYHIGWILAGRENEKFKGNDYIDETFDWMCSQVQFVDIIHPVVVTDASLWSIEKNAPTEIGWARFGLHGYNDWPEWWCDLVNSSHLESYVELLSNHYTSALKKTKAKINSK</sequence>
<dbReference type="EMBL" id="JAPHEH010000001">
    <property type="protein sequence ID" value="MDG4476828.1"/>
    <property type="molecule type" value="Genomic_DNA"/>
</dbReference>
<protein>
    <submittedName>
        <fullName evidence="1">Uncharacterized protein</fullName>
    </submittedName>
</protein>